<evidence type="ECO:0000313" key="3">
    <source>
        <dbReference type="Proteomes" id="UP001156903"/>
    </source>
</evidence>
<feature type="signal peptide" evidence="1">
    <location>
        <begin position="1"/>
        <end position="26"/>
    </location>
</feature>
<gene>
    <name evidence="2" type="ORF">GCM10007935_06530</name>
</gene>
<name>A0ABQ6BZA4_9BURK</name>
<dbReference type="Pfam" id="PF09626">
    <property type="entry name" value="DHC"/>
    <property type="match status" value="1"/>
</dbReference>
<evidence type="ECO:0000256" key="1">
    <source>
        <dbReference type="SAM" id="SignalP"/>
    </source>
</evidence>
<dbReference type="InterPro" id="IPR036280">
    <property type="entry name" value="Multihaem_cyt_sf"/>
</dbReference>
<dbReference type="EMBL" id="BSPB01000003">
    <property type="protein sequence ID" value="GLS13224.1"/>
    <property type="molecule type" value="Genomic_DNA"/>
</dbReference>
<dbReference type="Proteomes" id="UP001156903">
    <property type="component" value="Unassembled WGS sequence"/>
</dbReference>
<dbReference type="RefSeq" id="WP_284306680.1">
    <property type="nucleotide sequence ID" value="NZ_BSPB01000003.1"/>
</dbReference>
<evidence type="ECO:0008006" key="4">
    <source>
        <dbReference type="Google" id="ProtNLM"/>
    </source>
</evidence>
<dbReference type="SUPFAM" id="SSF48695">
    <property type="entry name" value="Multiheme cytochromes"/>
    <property type="match status" value="1"/>
</dbReference>
<evidence type="ECO:0000313" key="2">
    <source>
        <dbReference type="EMBL" id="GLS13224.1"/>
    </source>
</evidence>
<comment type="caution">
    <text evidence="2">The sequence shown here is derived from an EMBL/GenBank/DDBJ whole genome shotgun (WGS) entry which is preliminary data.</text>
</comment>
<keyword evidence="3" id="KW-1185">Reference proteome</keyword>
<reference evidence="3" key="1">
    <citation type="journal article" date="2019" name="Int. J. Syst. Evol. Microbiol.">
        <title>The Global Catalogue of Microorganisms (GCM) 10K type strain sequencing project: providing services to taxonomists for standard genome sequencing and annotation.</title>
        <authorList>
            <consortium name="The Broad Institute Genomics Platform"/>
            <consortium name="The Broad Institute Genome Sequencing Center for Infectious Disease"/>
            <person name="Wu L."/>
            <person name="Ma J."/>
        </authorList>
    </citation>
    <scope>NUCLEOTIDE SEQUENCE [LARGE SCALE GENOMIC DNA]</scope>
    <source>
        <strain evidence="3">NBRC 109341</strain>
    </source>
</reference>
<sequence length="171" mass="18615">MVTDPFFRTALLTAAGTVLLAASAHADGPRGWPPGMPPAYVQECAACHTAYPPGMLPAASWQRVMAGLDRHYGTDAALDEAAVKQIGGWLQAHAGSHRRVAESPPEDRITRSRWFLRKHDEIAPAVWRLPSVGSAANCGACHTRADRGDYDEDFLRMPAGLSDGQRRAWRD</sequence>
<proteinExistence type="predicted"/>
<feature type="chain" id="PRO_5047325177" description="Cytochrome C" evidence="1">
    <location>
        <begin position="27"/>
        <end position="171"/>
    </location>
</feature>
<accession>A0ABQ6BZA4</accession>
<keyword evidence="1" id="KW-0732">Signal</keyword>
<dbReference type="InterPro" id="IPR018588">
    <property type="entry name" value="Dihaem_cytochrome-c"/>
</dbReference>
<organism evidence="2 3">
    <name type="scientific">Hydrogenophaga electricum</name>
    <dbReference type="NCBI Taxonomy" id="1230953"/>
    <lineage>
        <taxon>Bacteria</taxon>
        <taxon>Pseudomonadati</taxon>
        <taxon>Pseudomonadota</taxon>
        <taxon>Betaproteobacteria</taxon>
        <taxon>Burkholderiales</taxon>
        <taxon>Comamonadaceae</taxon>
        <taxon>Hydrogenophaga</taxon>
    </lineage>
</organism>
<protein>
    <recommendedName>
        <fullName evidence="4">Cytochrome C</fullName>
    </recommendedName>
</protein>